<keyword evidence="15 18" id="KW-0460">Magnesium</keyword>
<evidence type="ECO:0000256" key="7">
    <source>
        <dbReference type="ARBA" id="ARBA00020998"/>
    </source>
</evidence>
<accession>A0A8J2Z3F5</accession>
<keyword evidence="22" id="KW-1185">Reference proteome</keyword>
<evidence type="ECO:0000256" key="5">
    <source>
        <dbReference type="ARBA" id="ARBA00007955"/>
    </source>
</evidence>
<keyword evidence="8 18" id="KW-0963">Cytoplasm</keyword>
<comment type="cofactor">
    <cofactor evidence="2 18">
        <name>Mg(2+)</name>
        <dbReference type="ChEBI" id="CHEBI:18420"/>
    </cofactor>
</comment>
<keyword evidence="9 18" id="KW-0028">Amino-acid biosynthesis</keyword>
<evidence type="ECO:0000256" key="9">
    <source>
        <dbReference type="ARBA" id="ARBA00022605"/>
    </source>
</evidence>
<dbReference type="EC" id="2.4.2.17" evidence="6 18"/>
<evidence type="ECO:0000256" key="4">
    <source>
        <dbReference type="ARBA" id="ARBA00004667"/>
    </source>
</evidence>
<dbReference type="GO" id="GO:0005737">
    <property type="term" value="C:cytoplasm"/>
    <property type="evidence" value="ECO:0007669"/>
    <property type="project" value="UniProtKB-SubCell"/>
</dbReference>
<evidence type="ECO:0000256" key="17">
    <source>
        <dbReference type="ARBA" id="ARBA00024861"/>
    </source>
</evidence>
<dbReference type="GO" id="GO:0000105">
    <property type="term" value="P:L-histidine biosynthetic process"/>
    <property type="evidence" value="ECO:0007669"/>
    <property type="project" value="UniProtKB-UniRule"/>
</dbReference>
<dbReference type="AlphaFoldDB" id="A0A8J2Z3F5"/>
<sequence>MSSGQNKRLRIAVQKKGRLNTESMALFEKIGIKVQLSKSGLYCHAIDVPVDFLFVRDDDIPTLVNDGFCDVGIIGQNVLDEFCLTLNEKKQSNNITIDKALGFGACRLSIAIANSKAYNDINSLKAMKVATSYPELLMEFSRQNNLDLSILNISGSVEIAPNLGMADAICDLVSTGRTLEENNLKEVVEIMQSQALLIRNSHTLAPELEVFYQRLIDRMNGVMQAKESKYVMFHAPKSSLNAINDILPGHEGQTIIPIAGVEDKVAVHIVTTEGVFWNTLERLKQAGASAILVLPIEKMLA</sequence>
<dbReference type="PROSITE" id="PS01316">
    <property type="entry name" value="ATP_P_PHORIBOSYLTR"/>
    <property type="match status" value="1"/>
</dbReference>
<comment type="subcellular location">
    <subcellularLocation>
        <location evidence="3 18">Cytoplasm</location>
    </subcellularLocation>
</comment>
<evidence type="ECO:0000256" key="2">
    <source>
        <dbReference type="ARBA" id="ARBA00001946"/>
    </source>
</evidence>
<evidence type="ECO:0000259" key="19">
    <source>
        <dbReference type="Pfam" id="PF01634"/>
    </source>
</evidence>
<dbReference type="NCBIfam" id="TIGR03455">
    <property type="entry name" value="HisG_C-term"/>
    <property type="match status" value="1"/>
</dbReference>
<dbReference type="PANTHER" id="PTHR21403">
    <property type="entry name" value="ATP PHOSPHORIBOSYLTRANSFERASE ATP-PRTASE"/>
    <property type="match status" value="1"/>
</dbReference>
<dbReference type="InterPro" id="IPR018198">
    <property type="entry name" value="ATP_PRibTrfase_CS"/>
</dbReference>
<evidence type="ECO:0000256" key="13">
    <source>
        <dbReference type="ARBA" id="ARBA00022741"/>
    </source>
</evidence>
<comment type="catalytic activity">
    <reaction evidence="1 18">
        <text>1-(5-phospho-beta-D-ribosyl)-ATP + diphosphate = 5-phospho-alpha-D-ribose 1-diphosphate + ATP</text>
        <dbReference type="Rhea" id="RHEA:18473"/>
        <dbReference type="ChEBI" id="CHEBI:30616"/>
        <dbReference type="ChEBI" id="CHEBI:33019"/>
        <dbReference type="ChEBI" id="CHEBI:58017"/>
        <dbReference type="ChEBI" id="CHEBI:73183"/>
        <dbReference type="EC" id="2.4.2.17"/>
    </reaction>
</comment>
<dbReference type="FunFam" id="3.30.70.120:FF:000002">
    <property type="entry name" value="ATP phosphoribosyltransferase"/>
    <property type="match status" value="1"/>
</dbReference>
<feature type="domain" description="ATP phosphoribosyltransferase catalytic" evidence="19">
    <location>
        <begin position="56"/>
        <end position="219"/>
    </location>
</feature>
<keyword evidence="12 18" id="KW-0479">Metal-binding</keyword>
<dbReference type="PANTHER" id="PTHR21403:SF8">
    <property type="entry name" value="ATP PHOSPHORIBOSYLTRANSFERASE"/>
    <property type="match status" value="1"/>
</dbReference>
<evidence type="ECO:0000259" key="20">
    <source>
        <dbReference type="Pfam" id="PF08029"/>
    </source>
</evidence>
<evidence type="ECO:0000256" key="12">
    <source>
        <dbReference type="ARBA" id="ARBA00022723"/>
    </source>
</evidence>
<evidence type="ECO:0000256" key="6">
    <source>
        <dbReference type="ARBA" id="ARBA00011946"/>
    </source>
</evidence>
<reference evidence="21" key="2">
    <citation type="submission" date="2020-09" db="EMBL/GenBank/DDBJ databases">
        <authorList>
            <person name="Sun Q."/>
            <person name="Zhou Y."/>
        </authorList>
    </citation>
    <scope>NUCLEOTIDE SEQUENCE</scope>
    <source>
        <strain evidence="21">CGMCC 1.15758</strain>
    </source>
</reference>
<dbReference type="OrthoDB" id="9801867at2"/>
<dbReference type="HAMAP" id="MF_00079">
    <property type="entry name" value="HisG_Long"/>
    <property type="match status" value="1"/>
</dbReference>
<evidence type="ECO:0000313" key="21">
    <source>
        <dbReference type="EMBL" id="GGF94857.1"/>
    </source>
</evidence>
<name>A0A8J2Z3F5_9GAMM</name>
<comment type="caution">
    <text evidence="21">The sequence shown here is derived from an EMBL/GenBank/DDBJ whole genome shotgun (WGS) entry which is preliminary data.</text>
</comment>
<evidence type="ECO:0000256" key="14">
    <source>
        <dbReference type="ARBA" id="ARBA00022840"/>
    </source>
</evidence>
<dbReference type="SUPFAM" id="SSF53850">
    <property type="entry name" value="Periplasmic binding protein-like II"/>
    <property type="match status" value="1"/>
</dbReference>
<keyword evidence="11 18" id="KW-0808">Transferase</keyword>
<dbReference type="Proteomes" id="UP000636949">
    <property type="component" value="Unassembled WGS sequence"/>
</dbReference>
<feature type="domain" description="Histidine biosynthesis HisG C-terminal" evidence="20">
    <location>
        <begin position="225"/>
        <end position="298"/>
    </location>
</feature>
<evidence type="ECO:0000256" key="16">
    <source>
        <dbReference type="ARBA" id="ARBA00023102"/>
    </source>
</evidence>
<dbReference type="InterPro" id="IPR015867">
    <property type="entry name" value="N-reg_PII/ATP_PRibTrfase_C"/>
</dbReference>
<dbReference type="InterPro" id="IPR020621">
    <property type="entry name" value="ATP-PRT_HisG_long"/>
</dbReference>
<dbReference type="Gene3D" id="3.40.190.10">
    <property type="entry name" value="Periplasmic binding protein-like II"/>
    <property type="match status" value="2"/>
</dbReference>
<protein>
    <recommendedName>
        <fullName evidence="7 18">ATP phosphoribosyltransferase</fullName>
        <shortName evidence="18">ATP-PRT</shortName>
        <shortName evidence="18">ATP-PRTase</shortName>
        <ecNumber evidence="6 18">2.4.2.17</ecNumber>
    </recommendedName>
</protein>
<comment type="pathway">
    <text evidence="4 18">Amino-acid biosynthesis; L-histidine biosynthesis; L-histidine from 5-phospho-alpha-D-ribose 1-diphosphate: step 1/9.</text>
</comment>
<dbReference type="InterPro" id="IPR013115">
    <property type="entry name" value="HisG_C"/>
</dbReference>
<evidence type="ECO:0000256" key="1">
    <source>
        <dbReference type="ARBA" id="ARBA00000915"/>
    </source>
</evidence>
<evidence type="ECO:0000313" key="22">
    <source>
        <dbReference type="Proteomes" id="UP000636949"/>
    </source>
</evidence>
<evidence type="ECO:0000256" key="8">
    <source>
        <dbReference type="ARBA" id="ARBA00022490"/>
    </source>
</evidence>
<dbReference type="InterPro" id="IPR013820">
    <property type="entry name" value="ATP_PRibTrfase_cat"/>
</dbReference>
<comment type="similarity">
    <text evidence="5 18">Belongs to the ATP phosphoribosyltransferase family. Long subfamily.</text>
</comment>
<evidence type="ECO:0000256" key="18">
    <source>
        <dbReference type="HAMAP-Rule" id="MF_00079"/>
    </source>
</evidence>
<comment type="activity regulation">
    <text evidence="18">Feedback inhibited by histidine.</text>
</comment>
<dbReference type="Pfam" id="PF01634">
    <property type="entry name" value="HisG"/>
    <property type="match status" value="1"/>
</dbReference>
<dbReference type="Gene3D" id="3.30.70.120">
    <property type="match status" value="1"/>
</dbReference>
<dbReference type="UniPathway" id="UPA00031">
    <property type="reaction ID" value="UER00006"/>
</dbReference>
<keyword evidence="14 18" id="KW-0067">ATP-binding</keyword>
<dbReference type="GO" id="GO:0003879">
    <property type="term" value="F:ATP phosphoribosyltransferase activity"/>
    <property type="evidence" value="ECO:0007669"/>
    <property type="project" value="UniProtKB-UniRule"/>
</dbReference>
<dbReference type="GO" id="GO:0005524">
    <property type="term" value="F:ATP binding"/>
    <property type="evidence" value="ECO:0007669"/>
    <property type="project" value="UniProtKB-KW"/>
</dbReference>
<evidence type="ECO:0000256" key="10">
    <source>
        <dbReference type="ARBA" id="ARBA00022676"/>
    </source>
</evidence>
<proteinExistence type="inferred from homology"/>
<dbReference type="InterPro" id="IPR011322">
    <property type="entry name" value="N-reg_PII-like_a/b"/>
</dbReference>
<organism evidence="21 22">
    <name type="scientific">Cysteiniphilum litorale</name>
    <dbReference type="NCBI Taxonomy" id="2056700"/>
    <lineage>
        <taxon>Bacteria</taxon>
        <taxon>Pseudomonadati</taxon>
        <taxon>Pseudomonadota</taxon>
        <taxon>Gammaproteobacteria</taxon>
        <taxon>Thiotrichales</taxon>
        <taxon>Fastidiosibacteraceae</taxon>
        <taxon>Cysteiniphilum</taxon>
    </lineage>
</organism>
<evidence type="ECO:0000256" key="3">
    <source>
        <dbReference type="ARBA" id="ARBA00004496"/>
    </source>
</evidence>
<comment type="function">
    <text evidence="17 18">Catalyzes the condensation of ATP and 5-phosphoribose 1-diphosphate to form N'-(5'-phosphoribosyl)-ATP (PR-ATP). Has a crucial role in the pathway because the rate of histidine biosynthesis seems to be controlled primarily by regulation of HisG enzymatic activity.</text>
</comment>
<dbReference type="Pfam" id="PF08029">
    <property type="entry name" value="HisG_C"/>
    <property type="match status" value="1"/>
</dbReference>
<dbReference type="NCBIfam" id="TIGR00070">
    <property type="entry name" value="hisG"/>
    <property type="match status" value="1"/>
</dbReference>
<dbReference type="SUPFAM" id="SSF54913">
    <property type="entry name" value="GlnB-like"/>
    <property type="match status" value="1"/>
</dbReference>
<dbReference type="GO" id="GO:0000287">
    <property type="term" value="F:magnesium ion binding"/>
    <property type="evidence" value="ECO:0007669"/>
    <property type="project" value="UniProtKB-UniRule"/>
</dbReference>
<dbReference type="FunFam" id="3.40.190.10:FF:000008">
    <property type="entry name" value="ATP phosphoribosyltransferase"/>
    <property type="match status" value="1"/>
</dbReference>
<dbReference type="EMBL" id="BMJS01000008">
    <property type="protein sequence ID" value="GGF94857.1"/>
    <property type="molecule type" value="Genomic_DNA"/>
</dbReference>
<keyword evidence="16 18" id="KW-0368">Histidine biosynthesis</keyword>
<evidence type="ECO:0000256" key="15">
    <source>
        <dbReference type="ARBA" id="ARBA00022842"/>
    </source>
</evidence>
<keyword evidence="10 18" id="KW-0328">Glycosyltransferase</keyword>
<dbReference type="InterPro" id="IPR001348">
    <property type="entry name" value="ATP_PRibTrfase_HisG"/>
</dbReference>
<keyword evidence="13 18" id="KW-0547">Nucleotide-binding</keyword>
<dbReference type="RefSeq" id="WP_117002018.1">
    <property type="nucleotide sequence ID" value="NZ_BMJS01000008.1"/>
</dbReference>
<gene>
    <name evidence="18 21" type="primary">hisG</name>
    <name evidence="21" type="ORF">GCM10010995_10090</name>
</gene>
<reference evidence="21" key="1">
    <citation type="journal article" date="2014" name="Int. J. Syst. Evol. Microbiol.">
        <title>Complete genome sequence of Corynebacterium casei LMG S-19264T (=DSM 44701T), isolated from a smear-ripened cheese.</title>
        <authorList>
            <consortium name="US DOE Joint Genome Institute (JGI-PGF)"/>
            <person name="Walter F."/>
            <person name="Albersmeier A."/>
            <person name="Kalinowski J."/>
            <person name="Ruckert C."/>
        </authorList>
    </citation>
    <scope>NUCLEOTIDE SEQUENCE</scope>
    <source>
        <strain evidence="21">CGMCC 1.15758</strain>
    </source>
</reference>
<evidence type="ECO:0000256" key="11">
    <source>
        <dbReference type="ARBA" id="ARBA00022679"/>
    </source>
</evidence>